<reference evidence="8" key="3">
    <citation type="submission" date="2025-09" db="UniProtKB">
        <authorList>
            <consortium name="Ensembl"/>
        </authorList>
    </citation>
    <scope>IDENTIFICATION</scope>
</reference>
<sequence length="628" mass="72193">MIYTELYITEEPSEAMNYHHEVRQVQSASKKKILHETPIRSQDIFKTLPDQQRPIRVVLTYGVAGVGKTFLVQKFTLDWAEGLENQDISAVILLSFRELNLVRNQQYSLLELLIFFHPTLHRVTAEKLIVCKLLFILDGLDESRFLLDFTNSKLVSDVTQKSTISELLSNLIEGNLLPSALIWITSRPAAVHQIAPTCLDRMTEVRGFTDAQKEEYFRRRFRNKELSSRIISHLKTSRSLYIMCGIPVYCWITATVLEHMLTTEESAELPKTLTDMYSHFLLVQTKKKQKYHEGQEMRRIELTRTDREVLLKLGRLAFEHLQKKNILFYQEDLEQCGLDVTEASVYSGVCTEIFKRESVIFQKPVYCFVHLSIQEFLAAIYMFHCYTNRKTEVLQEFFTEDDKGNKISLEDISSLEDFLSRAVEEYLLIPNSHLELFVRFLNGLSMKSNQRLLGGLLGQTESSPEIIQRVINKLKVISCQGKCPDRCINILHCLLENNDLSVLQEMQDFLKSDNKSETELSGIQCSALAYILQMSEEVLDELDLAKYKTSEDGRWRLVPAIVNFRKARLHDVFVFGGSIGSLAIALTANPSHLTELHLSSVSLGEYAEDLFTHLGHPNCRLETLRSVN</sequence>
<dbReference type="InterPro" id="IPR027417">
    <property type="entry name" value="P-loop_NTPase"/>
</dbReference>
<dbReference type="InterPro" id="IPR051261">
    <property type="entry name" value="NLR"/>
</dbReference>
<dbReference type="InParanoid" id="A0A669B0S7"/>
<dbReference type="GO" id="GO:0005524">
    <property type="term" value="F:ATP binding"/>
    <property type="evidence" value="ECO:0007669"/>
    <property type="project" value="UniProtKB-KW"/>
</dbReference>
<name>A0A669B0S7_ORENI</name>
<dbReference type="Pfam" id="PF17776">
    <property type="entry name" value="NLRC4_HD2"/>
    <property type="match status" value="1"/>
</dbReference>
<reference evidence="8" key="2">
    <citation type="submission" date="2025-08" db="UniProtKB">
        <authorList>
            <consortium name="Ensembl"/>
        </authorList>
    </citation>
    <scope>IDENTIFICATION</scope>
</reference>
<dbReference type="PANTHER" id="PTHR24106">
    <property type="entry name" value="NACHT, LRR AND CARD DOMAINS-CONTAINING"/>
    <property type="match status" value="1"/>
</dbReference>
<dbReference type="SUPFAM" id="SSF52047">
    <property type="entry name" value="RNI-like"/>
    <property type="match status" value="1"/>
</dbReference>
<evidence type="ECO:0000256" key="2">
    <source>
        <dbReference type="ARBA" id="ARBA00022490"/>
    </source>
</evidence>
<feature type="domain" description="NACHT" evidence="7">
    <location>
        <begin position="56"/>
        <end position="190"/>
    </location>
</feature>
<dbReference type="FunFam" id="3.40.50.300:FF:001524">
    <property type="entry name" value="Si:dkey-126g1.7"/>
    <property type="match status" value="1"/>
</dbReference>
<dbReference type="GO" id="GO:0005737">
    <property type="term" value="C:cytoplasm"/>
    <property type="evidence" value="ECO:0007669"/>
    <property type="project" value="UniProtKB-SubCell"/>
</dbReference>
<dbReference type="GeneTree" id="ENSGT01070000253760"/>
<dbReference type="SMART" id="SM01288">
    <property type="entry name" value="FISNA"/>
    <property type="match status" value="1"/>
</dbReference>
<keyword evidence="9" id="KW-1185">Reference proteome</keyword>
<dbReference type="SUPFAM" id="SSF52540">
    <property type="entry name" value="P-loop containing nucleoside triphosphate hydrolases"/>
    <property type="match status" value="1"/>
</dbReference>
<dbReference type="InterPro" id="IPR032675">
    <property type="entry name" value="LRR_dom_sf"/>
</dbReference>
<dbReference type="InterPro" id="IPR029495">
    <property type="entry name" value="NACHT-assoc"/>
</dbReference>
<organism evidence="8 9">
    <name type="scientific">Oreochromis niloticus</name>
    <name type="common">Nile tilapia</name>
    <name type="synonym">Tilapia nilotica</name>
    <dbReference type="NCBI Taxonomy" id="8128"/>
    <lineage>
        <taxon>Eukaryota</taxon>
        <taxon>Metazoa</taxon>
        <taxon>Chordata</taxon>
        <taxon>Craniata</taxon>
        <taxon>Vertebrata</taxon>
        <taxon>Euteleostomi</taxon>
        <taxon>Actinopterygii</taxon>
        <taxon>Neopterygii</taxon>
        <taxon>Teleostei</taxon>
        <taxon>Neoteleostei</taxon>
        <taxon>Acanthomorphata</taxon>
        <taxon>Ovalentaria</taxon>
        <taxon>Cichlomorphae</taxon>
        <taxon>Cichliformes</taxon>
        <taxon>Cichlidae</taxon>
        <taxon>African cichlids</taxon>
        <taxon>Pseudocrenilabrinae</taxon>
        <taxon>Oreochromini</taxon>
        <taxon>Oreochromis</taxon>
    </lineage>
</organism>
<evidence type="ECO:0000313" key="9">
    <source>
        <dbReference type="Proteomes" id="UP000005207"/>
    </source>
</evidence>
<keyword evidence="6" id="KW-0067">ATP-binding</keyword>
<dbReference type="Pfam" id="PF05729">
    <property type="entry name" value="NACHT"/>
    <property type="match status" value="1"/>
</dbReference>
<keyword evidence="2" id="KW-0963">Cytoplasm</keyword>
<protein>
    <recommendedName>
        <fullName evidence="7">NACHT domain-containing protein</fullName>
    </recommendedName>
</protein>
<reference evidence="9" key="1">
    <citation type="submission" date="2012-01" db="EMBL/GenBank/DDBJ databases">
        <title>The Genome Sequence of Oreochromis niloticus (Nile Tilapia).</title>
        <authorList>
            <consortium name="Broad Institute Genome Assembly Team"/>
            <consortium name="Broad Institute Sequencing Platform"/>
            <person name="Di Palma F."/>
            <person name="Johnson J."/>
            <person name="Lander E.S."/>
            <person name="Lindblad-Toh K."/>
        </authorList>
    </citation>
    <scope>NUCLEOTIDE SEQUENCE [LARGE SCALE GENOMIC DNA]</scope>
</reference>
<proteinExistence type="predicted"/>
<evidence type="ECO:0000313" key="8">
    <source>
        <dbReference type="Ensembl" id="ENSONIP00000028167.1"/>
    </source>
</evidence>
<keyword evidence="5" id="KW-0547">Nucleotide-binding</keyword>
<evidence type="ECO:0000256" key="5">
    <source>
        <dbReference type="ARBA" id="ARBA00022741"/>
    </source>
</evidence>
<evidence type="ECO:0000256" key="4">
    <source>
        <dbReference type="ARBA" id="ARBA00022737"/>
    </source>
</evidence>
<keyword evidence="4" id="KW-0677">Repeat</keyword>
<dbReference type="Pfam" id="PF14484">
    <property type="entry name" value="FISNA"/>
    <property type="match status" value="1"/>
</dbReference>
<evidence type="ECO:0000256" key="3">
    <source>
        <dbReference type="ARBA" id="ARBA00022614"/>
    </source>
</evidence>
<evidence type="ECO:0000259" key="7">
    <source>
        <dbReference type="PROSITE" id="PS50837"/>
    </source>
</evidence>
<evidence type="ECO:0000256" key="1">
    <source>
        <dbReference type="ARBA" id="ARBA00004496"/>
    </source>
</evidence>
<dbReference type="Pfam" id="PF17779">
    <property type="entry name" value="WHD_NOD2"/>
    <property type="match status" value="1"/>
</dbReference>
<dbReference type="InterPro" id="IPR041267">
    <property type="entry name" value="NLRP_HD2"/>
</dbReference>
<comment type="subcellular location">
    <subcellularLocation>
        <location evidence="1">Cytoplasm</location>
    </subcellularLocation>
</comment>
<dbReference type="InterPro" id="IPR007111">
    <property type="entry name" value="NACHT_NTPase"/>
</dbReference>
<dbReference type="Proteomes" id="UP000005207">
    <property type="component" value="Linkage group LG3"/>
</dbReference>
<keyword evidence="3" id="KW-0433">Leucine-rich repeat</keyword>
<evidence type="ECO:0000256" key="6">
    <source>
        <dbReference type="ARBA" id="ARBA00022840"/>
    </source>
</evidence>
<dbReference type="Gene3D" id="3.40.50.300">
    <property type="entry name" value="P-loop containing nucleotide triphosphate hydrolases"/>
    <property type="match status" value="1"/>
</dbReference>
<dbReference type="OMA" id="GHISWEL"/>
<dbReference type="Gene3D" id="3.80.10.10">
    <property type="entry name" value="Ribonuclease Inhibitor"/>
    <property type="match status" value="1"/>
</dbReference>
<accession>A0A669B0S7</accession>
<dbReference type="InterPro" id="IPR041075">
    <property type="entry name" value="NOD1/2_WH"/>
</dbReference>
<dbReference type="AlphaFoldDB" id="A0A669B0S7"/>
<dbReference type="Ensembl" id="ENSONIT00000074692.1">
    <property type="protein sequence ID" value="ENSONIP00000028167.1"/>
    <property type="gene ID" value="ENSONIG00000043182.1"/>
</dbReference>
<dbReference type="PROSITE" id="PS50837">
    <property type="entry name" value="NACHT"/>
    <property type="match status" value="1"/>
</dbReference>